<organism evidence="2 3">
    <name type="scientific">Bacillus sonorensis</name>
    <dbReference type="NCBI Taxonomy" id="119858"/>
    <lineage>
        <taxon>Bacteria</taxon>
        <taxon>Bacillati</taxon>
        <taxon>Bacillota</taxon>
        <taxon>Bacilli</taxon>
        <taxon>Bacillales</taxon>
        <taxon>Bacillaceae</taxon>
        <taxon>Bacillus</taxon>
    </lineage>
</organism>
<dbReference type="EMBL" id="CP021920">
    <property type="protein sequence ID" value="ASB86751.1"/>
    <property type="molecule type" value="Genomic_DNA"/>
</dbReference>
<evidence type="ECO:0000256" key="1">
    <source>
        <dbReference type="SAM" id="Phobius"/>
    </source>
</evidence>
<keyword evidence="1" id="KW-0812">Transmembrane</keyword>
<feature type="transmembrane region" description="Helical" evidence="1">
    <location>
        <begin position="6"/>
        <end position="29"/>
    </location>
</feature>
<protein>
    <recommendedName>
        <fullName evidence="4">DUF2178 domain-containing protein</fullName>
    </recommendedName>
</protein>
<feature type="transmembrane region" description="Helical" evidence="1">
    <location>
        <begin position="77"/>
        <end position="96"/>
    </location>
</feature>
<accession>A0ABM6LBT1</accession>
<sequence>MNIEQIAVYGNSIGGVVILACLAIIWIVSKRMGRDERSEAIFLRVYSSMFYVLAALIALSIFFGFGHDISGLMYQKITSLMFALSVIFGTIYLFILKRKY</sequence>
<gene>
    <name evidence="2" type="ORF">S101395_00191</name>
</gene>
<proteinExistence type="predicted"/>
<dbReference type="Proteomes" id="UP000196877">
    <property type="component" value="Chromosome"/>
</dbReference>
<keyword evidence="3" id="KW-1185">Reference proteome</keyword>
<evidence type="ECO:0000313" key="3">
    <source>
        <dbReference type="Proteomes" id="UP000196877"/>
    </source>
</evidence>
<keyword evidence="1" id="KW-0472">Membrane</keyword>
<keyword evidence="1" id="KW-1133">Transmembrane helix</keyword>
<reference evidence="2 3" key="1">
    <citation type="submission" date="2017-06" db="EMBL/GenBank/DDBJ databases">
        <title>Genome sequence of Bacillus sonorensis strain SRCM101395.</title>
        <authorList>
            <person name="Cho S.H."/>
        </authorList>
    </citation>
    <scope>NUCLEOTIDE SEQUENCE [LARGE SCALE GENOMIC DNA]</scope>
    <source>
        <strain evidence="2 3">SRCM101395</strain>
    </source>
</reference>
<dbReference type="GeneID" id="92851181"/>
<feature type="transmembrane region" description="Helical" evidence="1">
    <location>
        <begin position="41"/>
        <end position="65"/>
    </location>
</feature>
<dbReference type="RefSeq" id="WP_006640355.1">
    <property type="nucleotide sequence ID" value="NZ_BORD01000010.1"/>
</dbReference>
<evidence type="ECO:0008006" key="4">
    <source>
        <dbReference type="Google" id="ProtNLM"/>
    </source>
</evidence>
<name>A0ABM6LBT1_9BACI</name>
<evidence type="ECO:0000313" key="2">
    <source>
        <dbReference type="EMBL" id="ASB86751.1"/>
    </source>
</evidence>